<dbReference type="RefSeq" id="WP_139373927.1">
    <property type="nucleotide sequence ID" value="NZ_FUWJ01000003.1"/>
</dbReference>
<evidence type="ECO:0000313" key="2">
    <source>
        <dbReference type="Proteomes" id="UP000190092"/>
    </source>
</evidence>
<protein>
    <submittedName>
        <fullName evidence="1">Putative addiction module component, TIGR02574 family</fullName>
    </submittedName>
</protein>
<dbReference type="EMBL" id="FUWJ01000003">
    <property type="protein sequence ID" value="SKA04923.1"/>
    <property type="molecule type" value="Genomic_DNA"/>
</dbReference>
<organism evidence="1 2">
    <name type="scientific">Enhydrobacter aerosaccus</name>
    <dbReference type="NCBI Taxonomy" id="225324"/>
    <lineage>
        <taxon>Bacteria</taxon>
        <taxon>Pseudomonadati</taxon>
        <taxon>Pseudomonadota</taxon>
        <taxon>Alphaproteobacteria</taxon>
        <taxon>Hyphomicrobiales</taxon>
        <taxon>Enhydrobacter</taxon>
    </lineage>
</organism>
<proteinExistence type="predicted"/>
<dbReference type="STRING" id="225324.SAMN02745126_03320"/>
<dbReference type="Proteomes" id="UP000190092">
    <property type="component" value="Unassembled WGS sequence"/>
</dbReference>
<accession>A0A1T4QMD5</accession>
<name>A0A1T4QMD5_9HYPH</name>
<keyword evidence="2" id="KW-1185">Reference proteome</keyword>
<evidence type="ECO:0000313" key="1">
    <source>
        <dbReference type="EMBL" id="SKA04923.1"/>
    </source>
</evidence>
<reference evidence="2" key="1">
    <citation type="submission" date="2017-02" db="EMBL/GenBank/DDBJ databases">
        <authorList>
            <person name="Varghese N."/>
            <person name="Submissions S."/>
        </authorList>
    </citation>
    <scope>NUCLEOTIDE SEQUENCE [LARGE SCALE GENOMIC DNA]</scope>
    <source>
        <strain evidence="2">ATCC 27094</strain>
    </source>
</reference>
<sequence length="74" mass="8677">MDRKSWLHELQQLPAQERVDIAWALLDGVSDDEAARPLSVEQRRELSERQRDHFMNPNEPTVTLDQIRRKLLAG</sequence>
<gene>
    <name evidence="1" type="ORF">SAMN02745126_03320</name>
</gene>
<dbReference type="AlphaFoldDB" id="A0A1T4QMD5"/>